<keyword evidence="1" id="KW-1133">Transmembrane helix</keyword>
<keyword evidence="3" id="KW-1185">Reference proteome</keyword>
<reference evidence="2 3" key="1">
    <citation type="submission" date="2021-07" db="EMBL/GenBank/DDBJ databases">
        <title>Clostridium weizhouense sp. nov., an anaerobic bacterium isolated from activated sludge of Petroleum wastewater.</title>
        <authorList>
            <person name="Li Q."/>
        </authorList>
    </citation>
    <scope>NUCLEOTIDE SEQUENCE [LARGE SCALE GENOMIC DNA]</scope>
    <source>
        <strain evidence="2 3">YB-6</strain>
    </source>
</reference>
<name>A0ABS7ARU4_9CLOT</name>
<comment type="caution">
    <text evidence="2">The sequence shown here is derived from an EMBL/GenBank/DDBJ whole genome shotgun (WGS) entry which is preliminary data.</text>
</comment>
<dbReference type="RefSeq" id="WP_219780849.1">
    <property type="nucleotide sequence ID" value="NZ_JAHXPT010000013.1"/>
</dbReference>
<keyword evidence="1" id="KW-0472">Membrane</keyword>
<accession>A0ABS7ARU4</accession>
<evidence type="ECO:0000256" key="1">
    <source>
        <dbReference type="SAM" id="Phobius"/>
    </source>
</evidence>
<protein>
    <recommendedName>
        <fullName evidence="4">LysM domain-containing protein</fullName>
    </recommendedName>
</protein>
<evidence type="ECO:0000313" key="3">
    <source>
        <dbReference type="Proteomes" id="UP001519921"/>
    </source>
</evidence>
<feature type="transmembrane region" description="Helical" evidence="1">
    <location>
        <begin position="81"/>
        <end position="100"/>
    </location>
</feature>
<keyword evidence="1" id="KW-0812">Transmembrane</keyword>
<evidence type="ECO:0008006" key="4">
    <source>
        <dbReference type="Google" id="ProtNLM"/>
    </source>
</evidence>
<gene>
    <name evidence="2" type="ORF">KYD98_14915</name>
</gene>
<organism evidence="2 3">
    <name type="scientific">Clostridium weizhouense</name>
    <dbReference type="NCBI Taxonomy" id="2859781"/>
    <lineage>
        <taxon>Bacteria</taxon>
        <taxon>Bacillati</taxon>
        <taxon>Bacillota</taxon>
        <taxon>Clostridia</taxon>
        <taxon>Eubacteriales</taxon>
        <taxon>Clostridiaceae</taxon>
        <taxon>Clostridium</taxon>
    </lineage>
</organism>
<feature type="transmembrane region" description="Helical" evidence="1">
    <location>
        <begin position="12"/>
        <end position="31"/>
    </location>
</feature>
<sequence length="228" mass="25781">MSSNANNKKSTSWALVIIALIIFWPIGLYLFYKKVNSDKTEALKNSQTLNVIGYIFTFLAIFYFIMIASGNAKDLNGNPQIRLYVVTIFFAIGGSFMLSTAKKMKQNAEKCKKYISVIANENQTSIDDISKIFSTNYDQVFKDLNEMINKGYFQGSHIDINNGKIILQQQKTQQFNNNSEKDNSEKDNSINKEPKVKEIKCKNCGANNKFISGETCECEFCGSILSDK</sequence>
<dbReference type="Proteomes" id="UP001519921">
    <property type="component" value="Unassembled WGS sequence"/>
</dbReference>
<dbReference type="EMBL" id="JAHXPT010000013">
    <property type="protein sequence ID" value="MBW6411381.1"/>
    <property type="molecule type" value="Genomic_DNA"/>
</dbReference>
<feature type="transmembrane region" description="Helical" evidence="1">
    <location>
        <begin position="51"/>
        <end position="69"/>
    </location>
</feature>
<proteinExistence type="predicted"/>
<evidence type="ECO:0000313" key="2">
    <source>
        <dbReference type="EMBL" id="MBW6411381.1"/>
    </source>
</evidence>